<dbReference type="AlphaFoldDB" id="A0A9P7K9Z9"/>
<dbReference type="EMBL" id="JABCKV010000845">
    <property type="protein sequence ID" value="KAG5640336.1"/>
    <property type="molecule type" value="Genomic_DNA"/>
</dbReference>
<organism evidence="1 2">
    <name type="scientific">Asterophora parasitica</name>
    <dbReference type="NCBI Taxonomy" id="117018"/>
    <lineage>
        <taxon>Eukaryota</taxon>
        <taxon>Fungi</taxon>
        <taxon>Dikarya</taxon>
        <taxon>Basidiomycota</taxon>
        <taxon>Agaricomycotina</taxon>
        <taxon>Agaricomycetes</taxon>
        <taxon>Agaricomycetidae</taxon>
        <taxon>Agaricales</taxon>
        <taxon>Tricholomatineae</taxon>
        <taxon>Lyophyllaceae</taxon>
        <taxon>Asterophora</taxon>
    </lineage>
</organism>
<name>A0A9P7K9Z9_9AGAR</name>
<reference evidence="1" key="2">
    <citation type="submission" date="2021-10" db="EMBL/GenBank/DDBJ databases">
        <title>Phylogenomics reveals ancestral predisposition of the termite-cultivated fungus Termitomyces towards a domesticated lifestyle.</title>
        <authorList>
            <person name="Auxier B."/>
            <person name="Grum-Grzhimaylo A."/>
            <person name="Cardenas M.E."/>
            <person name="Lodge J.D."/>
            <person name="Laessoe T."/>
            <person name="Pedersen O."/>
            <person name="Smith M.E."/>
            <person name="Kuyper T.W."/>
            <person name="Franco-Molano E.A."/>
            <person name="Baroni T.J."/>
            <person name="Aanen D.K."/>
        </authorList>
    </citation>
    <scope>NUCLEOTIDE SEQUENCE</scope>
    <source>
        <strain evidence="1">AP01</strain>
        <tissue evidence="1">Mycelium</tissue>
    </source>
</reference>
<dbReference type="OrthoDB" id="3341476at2759"/>
<proteinExistence type="predicted"/>
<reference evidence="1" key="1">
    <citation type="submission" date="2020-07" db="EMBL/GenBank/DDBJ databases">
        <authorList>
            <person name="Nieuwenhuis M."/>
            <person name="Van De Peppel L.J.J."/>
        </authorList>
    </citation>
    <scope>NUCLEOTIDE SEQUENCE</scope>
    <source>
        <strain evidence="1">AP01</strain>
        <tissue evidence="1">Mycelium</tissue>
    </source>
</reference>
<keyword evidence="2" id="KW-1185">Reference proteome</keyword>
<protein>
    <submittedName>
        <fullName evidence="1">Uncharacterized protein</fullName>
    </submittedName>
</protein>
<evidence type="ECO:0000313" key="1">
    <source>
        <dbReference type="EMBL" id="KAG5640336.1"/>
    </source>
</evidence>
<comment type="caution">
    <text evidence="1">The sequence shown here is derived from an EMBL/GenBank/DDBJ whole genome shotgun (WGS) entry which is preliminary data.</text>
</comment>
<gene>
    <name evidence="1" type="ORF">DXG03_009183</name>
</gene>
<sequence length="118" mass="12910">MISKSLYLANFDFVLHHKPSHSMGKPNALSQQADHGDGSTNNSDVMLLRPEFFAICATKEITLVGKEDNVLKAIWKGNQDGAQEDMVAKAAQLVKAAQIARCSLCFGKWGEQDGLLTF</sequence>
<evidence type="ECO:0000313" key="2">
    <source>
        <dbReference type="Proteomes" id="UP000775547"/>
    </source>
</evidence>
<accession>A0A9P7K9Z9</accession>
<dbReference type="Proteomes" id="UP000775547">
    <property type="component" value="Unassembled WGS sequence"/>
</dbReference>